<feature type="transmembrane region" description="Helical" evidence="1">
    <location>
        <begin position="138"/>
        <end position="158"/>
    </location>
</feature>
<evidence type="ECO:0000256" key="1">
    <source>
        <dbReference type="SAM" id="Phobius"/>
    </source>
</evidence>
<dbReference type="Proteomes" id="UP001200145">
    <property type="component" value="Unassembled WGS sequence"/>
</dbReference>
<evidence type="ECO:0000313" key="3">
    <source>
        <dbReference type="Proteomes" id="UP001200145"/>
    </source>
</evidence>
<keyword evidence="3" id="KW-1185">Reference proteome</keyword>
<accession>A0ABS9BFM1</accession>
<name>A0ABS9BFM1_9BACT</name>
<organism evidence="2 3">
    <name type="scientific">Flavihumibacter fluminis</name>
    <dbReference type="NCBI Taxonomy" id="2909236"/>
    <lineage>
        <taxon>Bacteria</taxon>
        <taxon>Pseudomonadati</taxon>
        <taxon>Bacteroidota</taxon>
        <taxon>Chitinophagia</taxon>
        <taxon>Chitinophagales</taxon>
        <taxon>Chitinophagaceae</taxon>
        <taxon>Flavihumibacter</taxon>
    </lineage>
</organism>
<keyword evidence="1" id="KW-0812">Transmembrane</keyword>
<dbReference type="EMBL" id="JAKEVY010000001">
    <property type="protein sequence ID" value="MCF1713634.1"/>
    <property type="molecule type" value="Genomic_DNA"/>
</dbReference>
<gene>
    <name evidence="2" type="ORF">L0U88_03200</name>
</gene>
<feature type="transmembrane region" description="Helical" evidence="1">
    <location>
        <begin position="89"/>
        <end position="110"/>
    </location>
</feature>
<protein>
    <submittedName>
        <fullName evidence="2">Uncharacterized protein</fullName>
    </submittedName>
</protein>
<keyword evidence="1" id="KW-1133">Transmembrane helix</keyword>
<reference evidence="2 3" key="1">
    <citation type="submission" date="2022-01" db="EMBL/GenBank/DDBJ databases">
        <title>Flavihumibacter sp. nov., isolated from sediment of a river.</title>
        <authorList>
            <person name="Liu H."/>
        </authorList>
    </citation>
    <scope>NUCLEOTIDE SEQUENCE [LARGE SCALE GENOMIC DNA]</scope>
    <source>
        <strain evidence="2 3">RY-1</strain>
    </source>
</reference>
<comment type="caution">
    <text evidence="2">The sequence shown here is derived from an EMBL/GenBank/DDBJ whole genome shotgun (WGS) entry which is preliminary data.</text>
</comment>
<sequence length="170" mass="19716">MSQNIEMEARLWEYIDGIAKPEERSVIEALIQTQQEWREKYQEMVALHQDLQEHLELEAPSLRFTKNVMEEIARLHIAPATSTYINKKIIYGIAGFFITLIVGFVIYAIAQIDWSSGSGSGGFEWNRIDFSGIFNNQFVNIFMMVNIVLGLMLFDRYLTAQKKNWKKQAS</sequence>
<dbReference type="RefSeq" id="WP_234864162.1">
    <property type="nucleotide sequence ID" value="NZ_JAKEVY010000001.1"/>
</dbReference>
<keyword evidence="1" id="KW-0472">Membrane</keyword>
<evidence type="ECO:0000313" key="2">
    <source>
        <dbReference type="EMBL" id="MCF1713634.1"/>
    </source>
</evidence>
<proteinExistence type="predicted"/>